<dbReference type="GO" id="GO:0043657">
    <property type="term" value="C:host cell"/>
    <property type="evidence" value="ECO:0007669"/>
    <property type="project" value="GOC"/>
</dbReference>
<dbReference type="GO" id="GO:0005198">
    <property type="term" value="F:structural molecule activity"/>
    <property type="evidence" value="ECO:0007669"/>
    <property type="project" value="UniProtKB-UniRule"/>
</dbReference>
<keyword evidence="8 15" id="KW-0426">Late protein</keyword>
<evidence type="ECO:0000256" key="9">
    <source>
        <dbReference type="ARBA" id="ARBA00022952"/>
    </source>
</evidence>
<evidence type="ECO:0000256" key="8">
    <source>
        <dbReference type="ARBA" id="ARBA00022921"/>
    </source>
</evidence>
<keyword evidence="14 15" id="KW-1160">Virus entry into host cell</keyword>
<protein>
    <recommendedName>
        <fullName evidence="15">Minor capsid protein L2</fullName>
    </recommendedName>
</protein>
<accession>A0A385PJT8</accession>
<dbReference type="EMBL" id="MH777276">
    <property type="protein sequence ID" value="AYA94125.1"/>
    <property type="molecule type" value="Genomic_DNA"/>
</dbReference>
<comment type="subcellular location">
    <subcellularLocation>
        <location evidence="15">Virion</location>
    </subcellularLocation>
    <subcellularLocation>
        <location evidence="15">Host nucleus</location>
    </subcellularLocation>
</comment>
<dbReference type="GO" id="GO:0003677">
    <property type="term" value="F:DNA binding"/>
    <property type="evidence" value="ECO:0007669"/>
    <property type="project" value="UniProtKB-UniRule"/>
</dbReference>
<dbReference type="InterPro" id="IPR000784">
    <property type="entry name" value="Late_L2"/>
</dbReference>
<dbReference type="GO" id="GO:0046718">
    <property type="term" value="P:symbiont entry into host cell"/>
    <property type="evidence" value="ECO:0007669"/>
    <property type="project" value="UniProtKB-KW"/>
</dbReference>
<dbReference type="HAMAP" id="MF_04003">
    <property type="entry name" value="PPV_L2"/>
    <property type="match status" value="1"/>
</dbReference>
<keyword evidence="6" id="KW-1040">Host Golgi apparatus</keyword>
<evidence type="ECO:0000256" key="4">
    <source>
        <dbReference type="ARBA" id="ARBA00022562"/>
    </source>
</evidence>
<keyword evidence="11 15" id="KW-1176">Cytoplasmic inwards viral transport</keyword>
<gene>
    <name evidence="15" type="primary">L2</name>
</gene>
<evidence type="ECO:0000256" key="7">
    <source>
        <dbReference type="ARBA" id="ARBA00022844"/>
    </source>
</evidence>
<evidence type="ECO:0000256" key="12">
    <source>
        <dbReference type="ARBA" id="ARBA00023125"/>
    </source>
</evidence>
<comment type="similarity">
    <text evidence="15">Belongs to the papillomaviridae L2 protein family.</text>
</comment>
<evidence type="ECO:0000256" key="2">
    <source>
        <dbReference type="ARBA" id="ARBA00022553"/>
    </source>
</evidence>
<comment type="PTM">
    <text evidence="15">Highly phosphorylated.</text>
</comment>
<evidence type="ECO:0000256" key="3">
    <source>
        <dbReference type="ARBA" id="ARBA00022561"/>
    </source>
</evidence>
<dbReference type="GO" id="GO:0042025">
    <property type="term" value="C:host cell nucleus"/>
    <property type="evidence" value="ECO:0007669"/>
    <property type="project" value="UniProtKB-SubCell"/>
</dbReference>
<evidence type="ECO:0000256" key="1">
    <source>
        <dbReference type="ARBA" id="ARBA00022524"/>
    </source>
</evidence>
<name>A0A385PJT8_9PAPI</name>
<evidence type="ECO:0000313" key="16">
    <source>
        <dbReference type="EMBL" id="AYA94125.1"/>
    </source>
</evidence>
<keyword evidence="13 15" id="KW-1015">Disulfide bond</keyword>
<evidence type="ECO:0000256" key="15">
    <source>
        <dbReference type="HAMAP-Rule" id="MF_04003"/>
    </source>
</evidence>
<dbReference type="Pfam" id="PF00513">
    <property type="entry name" value="Late_protein_L2"/>
    <property type="match status" value="1"/>
</dbReference>
<dbReference type="GO" id="GO:0019028">
    <property type="term" value="C:viral capsid"/>
    <property type="evidence" value="ECO:0007669"/>
    <property type="project" value="UniProtKB-UniRule"/>
</dbReference>
<keyword evidence="1 15" id="KW-1163">Viral penetration into host nucleus</keyword>
<keyword evidence="5 15" id="KW-0945">Host-virus interaction</keyword>
<keyword evidence="7 15" id="KW-0946">Virion</keyword>
<evidence type="ECO:0000256" key="13">
    <source>
        <dbReference type="ARBA" id="ARBA00023157"/>
    </source>
</evidence>
<comment type="subunit">
    <text evidence="15">Interacts with major capsid protein L1. Interacts with E2; this interaction inhibits E2 transcriptional activity but not the DNA replication function E2. Interacts with host HSPA8; this interaction is required for L2 nuclear translocation. Interacts with host importins KPNB2 and KPNB3. Forms a complex with importin alpha2-beta1 heterodimers via interaction with the importin alpha2 adapter. Interacts with host DYNLT1; this interaction is essential for virus intracellular transport during entry. Interacts (via C-terminus) with host retromer subunits VPS35 AND VPS29.</text>
</comment>
<organism evidence="16">
    <name type="scientific">Human papillomavirus</name>
    <dbReference type="NCBI Taxonomy" id="10566"/>
    <lineage>
        <taxon>Viruses</taxon>
        <taxon>Monodnaviria</taxon>
        <taxon>Shotokuvirae</taxon>
        <taxon>Cossaviricota</taxon>
        <taxon>Papovaviricetes</taxon>
        <taxon>Zurhausenvirales</taxon>
        <taxon>Papillomaviridae</taxon>
    </lineage>
</organism>
<dbReference type="GO" id="GO:0075732">
    <property type="term" value="P:viral penetration into host nucleus"/>
    <property type="evidence" value="ECO:0007669"/>
    <property type="project" value="UniProtKB-KW"/>
</dbReference>
<proteinExistence type="inferred from homology"/>
<sequence>MLRSTSRRKRAAVEDLYKSCKLGGDCPPDVVNKVEGKTLADRLLQIFGSLLYFGNLGIGSGRGTGGFGGYRPIGGTAGRVPEISVSKPSIPIDPLGGADVIPLDVINPEAPAIIPLSEGALPDIPLTDNSDVINIAEVEVTTHVTPTDGTPITNQQPTIISEGTNINVIDFQPGPPPPKRIALDVGFTAREDIELNILRPSTFDPNVNVYVDPQITGDTVGFQEIELEPLNEIAEFDIEEVGPKSSTPLQPLETVRSLGRRYYNRLVQQVQTRNPQFLSQPSRLVTFEIENPAFDNEISLQFEQDVNDLAAAPDADFQDIIKLGRPEMSEYNNKIRVSRFGQKGSMTTRSGLKFGQRVHYFYELSSIAQAEEIELQSYGRFSGESVTVNAEAEASFIDSATSSEVSYPEEMLIDPLEETFENGHLVLSFGLEDEIMQIPTLPPGIGLRVFVGDVAKDIFVDTPTTISDITIIKPYKPYAPIGPSANLQVISDDYIYDPDVYRKRRKRKIFTF</sequence>
<keyword evidence="12 15" id="KW-0238">DNA-binding</keyword>
<keyword evidence="9 15" id="KW-1177">Microtubular inwards viral transport</keyword>
<evidence type="ECO:0000256" key="10">
    <source>
        <dbReference type="ARBA" id="ARBA00023046"/>
    </source>
</evidence>
<comment type="caution">
    <text evidence="15">Lacks conserved residue(s) required for the propagation of feature annotation.</text>
</comment>
<reference evidence="16" key="1">
    <citation type="journal article" date="2018" name="Nat. Med.">
        <title>Expanded skin virome in DOCK8-deficient patients.</title>
        <authorList>
            <consortium name="NISC Comparative Sequencing Program"/>
            <person name="Tirosh O."/>
            <person name="Conlan S."/>
            <person name="Deming C."/>
            <person name="Lee-Lin S.Q."/>
            <person name="Huang X."/>
            <person name="Su H.C."/>
            <person name="Freeman A.F."/>
            <person name="Segre J.A."/>
            <person name="Kong H.H."/>
        </authorList>
    </citation>
    <scope>NUCLEOTIDE SEQUENCE</scope>
    <source>
        <strain evidence="16">HPV-mSK_134</strain>
    </source>
</reference>
<evidence type="ECO:0000256" key="6">
    <source>
        <dbReference type="ARBA" id="ARBA00022812"/>
    </source>
</evidence>
<keyword evidence="2 15" id="KW-0597">Phosphoprotein</keyword>
<keyword evidence="10" id="KW-1039">Host endosome</keyword>
<evidence type="ECO:0000256" key="5">
    <source>
        <dbReference type="ARBA" id="ARBA00022581"/>
    </source>
</evidence>
<keyword evidence="4 15" id="KW-1048">Host nucleus</keyword>
<keyword evidence="3 15" id="KW-0167">Capsid protein</keyword>
<feature type="disulfide bond" evidence="15">
    <location>
        <begin position="20"/>
        <end position="26"/>
    </location>
</feature>
<evidence type="ECO:0000256" key="14">
    <source>
        <dbReference type="ARBA" id="ARBA00023296"/>
    </source>
</evidence>
<evidence type="ECO:0000256" key="11">
    <source>
        <dbReference type="ARBA" id="ARBA00023120"/>
    </source>
</evidence>
<dbReference type="GO" id="GO:0075521">
    <property type="term" value="P:microtubule-dependent intracellular transport of viral material towards nucleus"/>
    <property type="evidence" value="ECO:0007669"/>
    <property type="project" value="UniProtKB-UniRule"/>
</dbReference>
<comment type="function">
    <text evidence="15">Minor protein of the capsid that localizes along the inner surface of the virion, within the central cavities beneath the L1 pentamers. Plays a role in capsid stabilization through interaction with the major capsid protein L1. Once the virion enters the host cell, L2 escorts the genomic DNA into the nucleus by promoting escape from the endosomal compartments and traffic through the host Golgi network. Mechanistically, the C-terminus of L2 possesses a cell-penetrating peptide that protudes from the host endosome, interacts with host cytoplasmic retromer cargo and thereby mediates the capsid delivery to the host trans-Golgi network. Plays a role through its interaction with host dynein in the intracellular microtubule-dependent transport of viral capsid toward the nucleus. Mediates the viral genome import into the nucleus through binding to host importins. Once within the nucleus, L2 localizes viral genomes to host PML bodies in order to activate early gene expression for establishment of infection. Later on, promotes late gene expression by interacting with the viral E2 protein and by inhibiting its transcriptional activation functions. During virion assembly, encapsidates the genome by direct interaction with the viral DNA.</text>
</comment>